<feature type="compositionally biased region" description="Basic and acidic residues" evidence="1">
    <location>
        <begin position="23"/>
        <end position="33"/>
    </location>
</feature>
<dbReference type="PANTHER" id="PTHR36576">
    <property type="entry name" value="UPF0654 PROTEIN C11D3.01C-RELATED"/>
    <property type="match status" value="1"/>
</dbReference>
<dbReference type="Pfam" id="PF10346">
    <property type="entry name" value="Con-6"/>
    <property type="match status" value="2"/>
</dbReference>
<gene>
    <name evidence="2" type="ORF">BXZ70DRAFT_1003250</name>
</gene>
<name>A0A8K0UYD1_9AGAR</name>
<organism evidence="2 3">
    <name type="scientific">Cristinia sonorae</name>
    <dbReference type="NCBI Taxonomy" id="1940300"/>
    <lineage>
        <taxon>Eukaryota</taxon>
        <taxon>Fungi</taxon>
        <taxon>Dikarya</taxon>
        <taxon>Basidiomycota</taxon>
        <taxon>Agaricomycotina</taxon>
        <taxon>Agaricomycetes</taxon>
        <taxon>Agaricomycetidae</taxon>
        <taxon>Agaricales</taxon>
        <taxon>Pleurotineae</taxon>
        <taxon>Stephanosporaceae</taxon>
        <taxon>Cristinia</taxon>
    </lineage>
</organism>
<accession>A0A8K0UYD1</accession>
<dbReference type="OrthoDB" id="5419162at2759"/>
<dbReference type="AlphaFoldDB" id="A0A8K0UYD1"/>
<proteinExistence type="predicted"/>
<evidence type="ECO:0000313" key="2">
    <source>
        <dbReference type="EMBL" id="KAH8107818.1"/>
    </source>
</evidence>
<keyword evidence="3" id="KW-1185">Reference proteome</keyword>
<evidence type="ECO:0000313" key="3">
    <source>
        <dbReference type="Proteomes" id="UP000813824"/>
    </source>
</evidence>
<dbReference type="InterPro" id="IPR052670">
    <property type="entry name" value="UPF0654_domain"/>
</dbReference>
<comment type="caution">
    <text evidence="2">The sequence shown here is derived from an EMBL/GenBank/DDBJ whole genome shotgun (WGS) entry which is preliminary data.</text>
</comment>
<feature type="compositionally biased region" description="Basic and acidic residues" evidence="1">
    <location>
        <begin position="73"/>
        <end position="89"/>
    </location>
</feature>
<dbReference type="PANTHER" id="PTHR36576:SF1">
    <property type="entry name" value="UPF0654 PROTEIN C11D3.01C-RELATED"/>
    <property type="match status" value="1"/>
</dbReference>
<dbReference type="GO" id="GO:0005737">
    <property type="term" value="C:cytoplasm"/>
    <property type="evidence" value="ECO:0007669"/>
    <property type="project" value="TreeGrafter"/>
</dbReference>
<dbReference type="Proteomes" id="UP000813824">
    <property type="component" value="Unassembled WGS sequence"/>
</dbReference>
<evidence type="ECO:0000256" key="1">
    <source>
        <dbReference type="SAM" id="MobiDB-lite"/>
    </source>
</evidence>
<dbReference type="EMBL" id="JAEVFJ010000001">
    <property type="protein sequence ID" value="KAH8107818.1"/>
    <property type="molecule type" value="Genomic_DNA"/>
</dbReference>
<feature type="region of interest" description="Disordered" evidence="1">
    <location>
        <begin position="1"/>
        <end position="89"/>
    </location>
</feature>
<protein>
    <submittedName>
        <fullName evidence="2">Conidiation protein 6-domain-containing protein</fullName>
    </submittedName>
</protein>
<sequence length="89" mass="9561">MSSLPTQQIGGHKAAINNPNVSEEAKERSRQAIEELEADGGADAIREGRNSSKNEGNVIGGYKATLKNPNVSEEAKEKAQKILEEKDAI</sequence>
<dbReference type="InterPro" id="IPR018824">
    <property type="entry name" value="Conidiation-specific_6"/>
</dbReference>
<reference evidence="2" key="1">
    <citation type="journal article" date="2021" name="New Phytol.">
        <title>Evolutionary innovations through gain and loss of genes in the ectomycorrhizal Boletales.</title>
        <authorList>
            <person name="Wu G."/>
            <person name="Miyauchi S."/>
            <person name="Morin E."/>
            <person name="Kuo A."/>
            <person name="Drula E."/>
            <person name="Varga T."/>
            <person name="Kohler A."/>
            <person name="Feng B."/>
            <person name="Cao Y."/>
            <person name="Lipzen A."/>
            <person name="Daum C."/>
            <person name="Hundley H."/>
            <person name="Pangilinan J."/>
            <person name="Johnson J."/>
            <person name="Barry K."/>
            <person name="LaButti K."/>
            <person name="Ng V."/>
            <person name="Ahrendt S."/>
            <person name="Min B."/>
            <person name="Choi I.G."/>
            <person name="Park H."/>
            <person name="Plett J.M."/>
            <person name="Magnuson J."/>
            <person name="Spatafora J.W."/>
            <person name="Nagy L.G."/>
            <person name="Henrissat B."/>
            <person name="Grigoriev I.V."/>
            <person name="Yang Z.L."/>
            <person name="Xu J."/>
            <person name="Martin F.M."/>
        </authorList>
    </citation>
    <scope>NUCLEOTIDE SEQUENCE</scope>
    <source>
        <strain evidence="2">KKN 215</strain>
    </source>
</reference>